<keyword evidence="3" id="KW-0695">RNA-directed DNA polymerase</keyword>
<keyword evidence="3" id="KW-0808">Transferase</keyword>
<dbReference type="Pfam" id="PF00078">
    <property type="entry name" value="RVT_1"/>
    <property type="match status" value="1"/>
</dbReference>
<comment type="similarity">
    <text evidence="1">Belongs to the bacterial reverse transcriptase family.</text>
</comment>
<evidence type="ECO:0000256" key="1">
    <source>
        <dbReference type="ARBA" id="ARBA00034120"/>
    </source>
</evidence>
<evidence type="ECO:0000313" key="4">
    <source>
        <dbReference type="Proteomes" id="UP001369958"/>
    </source>
</evidence>
<dbReference type="NCBIfam" id="NF041748">
    <property type="entry name" value="Drt3b"/>
    <property type="match status" value="1"/>
</dbReference>
<reference evidence="3 4" key="1">
    <citation type="submission" date="2024-02" db="EMBL/GenBank/DDBJ databases">
        <title>Complete genome sequence of Pelagibacterium nitratireducens ZH15.</title>
        <authorList>
            <person name="Zhao L.H."/>
        </authorList>
    </citation>
    <scope>NUCLEOTIDE SEQUENCE [LARGE SCALE GENOMIC DNA]</scope>
    <source>
        <strain evidence="3 4">ZH15</strain>
    </source>
</reference>
<dbReference type="Proteomes" id="UP001369958">
    <property type="component" value="Chromosome"/>
</dbReference>
<sequence>MSKHSVTLTHRRQRSVLTDMLPFEVPPTFTNRGFFAFLRDHHIDIESDRLRWKEGGPGLDRTIRLLFDVRESAILATNTTSEWGATVKRRSIPMQACRMDTMPFNFRVAHKLEGRILSVVHPRNQVCVADFYARHSATIIYYTSLSAFSIRHPVSVSRFAFFKDKLHDQKLETVPTGVEEEDREYEQIGSFFVYRKYRNIHRFFESYKYHRCEKKYNAMVQIDVSKCFDSIYTHSLPWAVIGKSQTKFNLENSKATFGGRFDSLMQKLNQNETNGIVIGPEFSRIFAEIILQSVDVELECAMTKRAKLKHKVDYEIFRYVDDYFVFYNEQSTELRVIEELQEILKTKKLTINPAKVKSYPKPIITEITIAKERISALMNSQVDPSLEESMAAESGAAVTKRFKCDLNSNRLIVRYKMIIKESKVEYGDLLNYTFAIVENKIDLVIKAYLSSDAGDGDRRRMVNAVMALLEFAFFAYSASPKVNHTIRMSRMVATSVDFVTAQAFSHELKHLLFKFVHDNIVEMLDKNKMSTYREVESLYLLIVLSRIGKEYWLPEETIANHFLIILDKESDQYVRSEFLNHFSITVLLSYMKKKVRYDKLRAFIESQALAKLEFVKAHCPNDAEALMLFLDLIVCPYLDHDTKVAAGAIFGLDAAGLAEVQGVNDHWFTAWGDKFNLAKELDAKRSRDVY</sequence>
<proteinExistence type="inferred from homology"/>
<dbReference type="PANTHER" id="PTHR34047:SF8">
    <property type="entry name" value="PROTEIN YKFC"/>
    <property type="match status" value="1"/>
</dbReference>
<protein>
    <submittedName>
        <fullName evidence="3">Antiviral reverse transcriptase Drt3b</fullName>
    </submittedName>
</protein>
<organism evidence="3 4">
    <name type="scientific">Pelagibacterium nitratireducens</name>
    <dbReference type="NCBI Taxonomy" id="1046114"/>
    <lineage>
        <taxon>Bacteria</taxon>
        <taxon>Pseudomonadati</taxon>
        <taxon>Pseudomonadota</taxon>
        <taxon>Alphaproteobacteria</taxon>
        <taxon>Hyphomicrobiales</taxon>
        <taxon>Devosiaceae</taxon>
        <taxon>Pelagibacterium</taxon>
    </lineage>
</organism>
<dbReference type="InterPro" id="IPR043128">
    <property type="entry name" value="Rev_trsase/Diguanyl_cyclase"/>
</dbReference>
<dbReference type="EMBL" id="CP146275">
    <property type="protein sequence ID" value="WWT32654.1"/>
    <property type="molecule type" value="Genomic_DNA"/>
</dbReference>
<dbReference type="PROSITE" id="PS50878">
    <property type="entry name" value="RT_POL"/>
    <property type="match status" value="1"/>
</dbReference>
<gene>
    <name evidence="3" type="primary">drt3b</name>
    <name evidence="3" type="ORF">V6617_16845</name>
</gene>
<dbReference type="RefSeq" id="WP_338608076.1">
    <property type="nucleotide sequence ID" value="NZ_CP146275.1"/>
</dbReference>
<dbReference type="InterPro" id="IPR000477">
    <property type="entry name" value="RT_dom"/>
</dbReference>
<keyword evidence="4" id="KW-1185">Reference proteome</keyword>
<keyword evidence="3" id="KW-0548">Nucleotidyltransferase</keyword>
<dbReference type="CDD" id="cd01646">
    <property type="entry name" value="RT_Bac_retron_I"/>
    <property type="match status" value="1"/>
</dbReference>
<dbReference type="PANTHER" id="PTHR34047">
    <property type="entry name" value="NUCLEAR INTRON MATURASE 1, MITOCHONDRIAL-RELATED"/>
    <property type="match status" value="1"/>
</dbReference>
<dbReference type="InterPro" id="IPR051083">
    <property type="entry name" value="GrpII_Intron_Splice-Mob/Def"/>
</dbReference>
<feature type="domain" description="Reverse transcriptase" evidence="2">
    <location>
        <begin position="155"/>
        <end position="369"/>
    </location>
</feature>
<dbReference type="GO" id="GO:0003964">
    <property type="term" value="F:RNA-directed DNA polymerase activity"/>
    <property type="evidence" value="ECO:0007669"/>
    <property type="project" value="UniProtKB-KW"/>
</dbReference>
<accession>A0ABZ2HZW2</accession>
<dbReference type="Gene3D" id="3.30.70.270">
    <property type="match status" value="1"/>
</dbReference>
<evidence type="ECO:0000313" key="3">
    <source>
        <dbReference type="EMBL" id="WWT32654.1"/>
    </source>
</evidence>
<evidence type="ECO:0000259" key="2">
    <source>
        <dbReference type="PROSITE" id="PS50878"/>
    </source>
</evidence>
<name>A0ABZ2HZW2_9HYPH</name>